<keyword evidence="1" id="KW-1133">Transmembrane helix</keyword>
<feature type="transmembrane region" description="Helical" evidence="1">
    <location>
        <begin position="174"/>
        <end position="191"/>
    </location>
</feature>
<accession>A0A6C0LD56</accession>
<reference evidence="2" key="1">
    <citation type="journal article" date="2020" name="Nature">
        <title>Giant virus diversity and host interactions through global metagenomics.</title>
        <authorList>
            <person name="Schulz F."/>
            <person name="Roux S."/>
            <person name="Paez-Espino D."/>
            <person name="Jungbluth S."/>
            <person name="Walsh D.A."/>
            <person name="Denef V.J."/>
            <person name="McMahon K.D."/>
            <person name="Konstantinidis K.T."/>
            <person name="Eloe-Fadrosh E.A."/>
            <person name="Kyrpides N.C."/>
            <person name="Woyke T."/>
        </authorList>
    </citation>
    <scope>NUCLEOTIDE SEQUENCE</scope>
    <source>
        <strain evidence="2">GVMAG-M-3300027769-26</strain>
    </source>
</reference>
<keyword evidence="1" id="KW-0812">Transmembrane</keyword>
<dbReference type="EMBL" id="MN740459">
    <property type="protein sequence ID" value="QHU27601.1"/>
    <property type="molecule type" value="Genomic_DNA"/>
</dbReference>
<feature type="transmembrane region" description="Helical" evidence="1">
    <location>
        <begin position="78"/>
        <end position="98"/>
    </location>
</feature>
<feature type="transmembrane region" description="Helical" evidence="1">
    <location>
        <begin position="699"/>
        <end position="719"/>
    </location>
</feature>
<protein>
    <submittedName>
        <fullName evidence="2">Uncharacterized protein</fullName>
    </submittedName>
</protein>
<evidence type="ECO:0000256" key="1">
    <source>
        <dbReference type="SAM" id="Phobius"/>
    </source>
</evidence>
<name>A0A6C0LD56_9ZZZZ</name>
<organism evidence="2">
    <name type="scientific">viral metagenome</name>
    <dbReference type="NCBI Taxonomy" id="1070528"/>
    <lineage>
        <taxon>unclassified sequences</taxon>
        <taxon>metagenomes</taxon>
        <taxon>organismal metagenomes</taxon>
    </lineage>
</organism>
<feature type="transmembrane region" description="Helical" evidence="1">
    <location>
        <begin position="125"/>
        <end position="144"/>
    </location>
</feature>
<feature type="transmembrane region" description="Helical" evidence="1">
    <location>
        <begin position="7"/>
        <end position="28"/>
    </location>
</feature>
<feature type="transmembrane region" description="Helical" evidence="1">
    <location>
        <begin position="219"/>
        <end position="243"/>
    </location>
</feature>
<keyword evidence="1" id="KW-0472">Membrane</keyword>
<proteinExistence type="predicted"/>
<evidence type="ECO:0000313" key="2">
    <source>
        <dbReference type="EMBL" id="QHU27601.1"/>
    </source>
</evidence>
<sequence>MRIIIFIVFIMMIIIYINELKNISASFFQINYIKDVADINIKKHCNDIYCEAETGRFNIAKNSYKLLLPNDFYNTKTYYFMILLIIIIFYINTLYNLIKYNNLYYPYISNDGGTICITIIKNTPYIFAFLTLVIIIVTLVARYAPTETEGYRNYFNIDNPVVSDFDKVLNINSIYNYILLTIATIFFVYYFSTTMCNKQIYTYPLGANKLAIINQNMSMGYLIITILLTYLLLNIMNILLSFADNKYPKLNNNNYRDIITKNYKQVLNNTIELTKEKVLAGCYTNALSEANITDAKTKGTNGYGHDIMYSKDKEEENNSYGITTADNTVGAKNKIHAVLYTKIDYISNKDYAYDYDIGDLKVNYYFKYISPLIPRAIIDKLTDGASSTPTKRYHHLYKKNYELYKDDIHSLINKDGDGERKIISKYEDNDTASYDAYYMIDNIRIGLFNKDNDKDNKRIEKLLILFDYIKPAKNPQTQPEITPTPPTIETETDFKKCYDALLNVLIYFCINEIIYWNEYKSKEIYDNENLNNYEYIESTISPDYEKHTILLNLIKYLKDQKANSKKITNNATINTVSILKDNLIREIERYTDYDGKDKSSKDKKPFFGKEYNISSNITEVKENFTADISYGSSNTFYEQYFNISNNDVSANDIEYKLGNYFVKNIKFLIYFVIIIIIIAILLIIFLYRSENASLMTFSYDIIMPLLILLIFVIYIYLFMNFNTNYNLNVIYGLFDSSYKRDLNDMNNLIIPFIKLHSNRKAKYDSNYYDLYIITNVLASFLYSDDEYDKTKYKNIYNKKEEDKPDIIYSKDETIDYNEFKKYYNDQFTIINEEFKKDFATIKNSIDTANDYNLRKLYNNIKTNIKKNTAPHAEYTIEDIKTPGFDYPEFVSSFKKYSDKIVNIILICLELFGNNKDAYKKNKFVKDNFYFEKDKSGNFIPHKFRLKKAVFDKLYEKDPANRYIKLDNDIKIYISKGDKKEKIEGIVNNYMNILSLFQYNYILSDGYDSIDDTDILKKDIRDNAKDRGIDEPENYLHQYKNKRLISLISNTKGFDKSFDKKSFILADDTFKYSKPIPITIAKLTENKEITPVDAATITPYVARLITAKIAEKFKANAVAALTPEAKDALTPEAKDALTPEAKNALASPEANNALAVGDVMYVYTNIIETYNIKVSNISDNYLENVVKTICYQVDNRDVLMNEEGSGGGGGSSGSGSGGAGTVIGSRKINNKNGDAHDNQVNILHKANQCVSYDFATNYTANLIMLGIIYSIGLYNNKIF</sequence>
<feature type="transmembrane region" description="Helical" evidence="1">
    <location>
        <begin position="667"/>
        <end position="687"/>
    </location>
</feature>
<dbReference type="AlphaFoldDB" id="A0A6C0LD56"/>